<name>A0ABQ9YBF0_9EUKA</name>
<evidence type="ECO:0000313" key="2">
    <source>
        <dbReference type="Proteomes" id="UP001281761"/>
    </source>
</evidence>
<evidence type="ECO:0000313" key="1">
    <source>
        <dbReference type="EMBL" id="KAK2961057.1"/>
    </source>
</evidence>
<dbReference type="Proteomes" id="UP001281761">
    <property type="component" value="Unassembled WGS sequence"/>
</dbReference>
<proteinExistence type="predicted"/>
<organism evidence="1 2">
    <name type="scientific">Blattamonas nauphoetae</name>
    <dbReference type="NCBI Taxonomy" id="2049346"/>
    <lineage>
        <taxon>Eukaryota</taxon>
        <taxon>Metamonada</taxon>
        <taxon>Preaxostyla</taxon>
        <taxon>Oxymonadida</taxon>
        <taxon>Blattamonas</taxon>
    </lineage>
</organism>
<dbReference type="EMBL" id="JARBJD010000018">
    <property type="protein sequence ID" value="KAK2961057.1"/>
    <property type="molecule type" value="Genomic_DNA"/>
</dbReference>
<keyword evidence="2" id="KW-1185">Reference proteome</keyword>
<reference evidence="1 2" key="1">
    <citation type="journal article" date="2022" name="bioRxiv">
        <title>Genomics of Preaxostyla Flagellates Illuminates Evolutionary Transitions and the Path Towards Mitochondrial Loss.</title>
        <authorList>
            <person name="Novak L.V.F."/>
            <person name="Treitli S.C."/>
            <person name="Pyrih J."/>
            <person name="Halakuc P."/>
            <person name="Pipaliya S.V."/>
            <person name="Vacek V."/>
            <person name="Brzon O."/>
            <person name="Soukal P."/>
            <person name="Eme L."/>
            <person name="Dacks J.B."/>
            <person name="Karnkowska A."/>
            <person name="Elias M."/>
            <person name="Hampl V."/>
        </authorList>
    </citation>
    <scope>NUCLEOTIDE SEQUENCE [LARGE SCALE GENOMIC DNA]</scope>
    <source>
        <strain evidence="1">NAU3</strain>
        <tissue evidence="1">Gut</tissue>
    </source>
</reference>
<comment type="caution">
    <text evidence="1">The sequence shown here is derived from an EMBL/GenBank/DDBJ whole genome shotgun (WGS) entry which is preliminary data.</text>
</comment>
<protein>
    <submittedName>
        <fullName evidence="1">Uncharacterized protein</fullName>
    </submittedName>
</protein>
<sequence length="514" mass="59466">MIADTLRTLQKVCCSCMESLFFEPEIVDSLFLQHKNFIISTFIKIGNSSPHSAVLTTLARISLFPHLRLASNSLWALYHPIKRNPTTLTHLPSPIFPSSSPSQQYSGLSFLAALTKKLRIVFSEFQTNLPTDPSNLPKYTQLTNDDPFIIARSLTFCSTSCNLPLLFLNATPPIEVDSEIIRELILFVKEALPTILTNISTIDTLIASLPSDSSPTTPLFSSDDTQMMASLTPLRKECERFIRNGWCFIVELAFNITDPHKSSFQTIILDDPLFPDLILTSLKLQHEEVAVFLIIAITNIVIRIESMKGKFMTTRLVDRMFETVDFVSLPLSESKTLLHLTKFLSIMFIPIGMDEEALFEQYCRIRVSVFEPAKQFIVFMFHNSKKLVLDAEHTAELKDRLCWIHRHIKNMELRSDEHDADIVSELVKWEMRSMVEMEDEVNFEMGFQTMLNRTWEWNRDKRERQKRREVLLREEGWDDGFELRVVGMEMTIHQKIRNIARRFRVDQTFNADEL</sequence>
<accession>A0ABQ9YBF0</accession>
<gene>
    <name evidence="1" type="ORF">BLNAU_3825</name>
</gene>